<comment type="caution">
    <text evidence="1">The sequence shown here is derived from an EMBL/GenBank/DDBJ whole genome shotgun (WGS) entry which is preliminary data.</text>
</comment>
<sequence length="199" mass="21888">MAFRIESVVSGLALFSCFGCAEQSDAGYPLLDGACDEYADLGVQTVSFSQDMTLFVFQDQRYVWLCASLPPESFGAVDLVVDSPGLEAPRNLHVSAQLGEWAAEDEDGAPETAESDRWWQITGWSANAVRFNGYQGEGDTHRAKFIPSEAREFQLSKAHFGRGPWGLRFEFGLIKSPNGDFESVIFPEDAASPFIIEAE</sequence>
<keyword evidence="2" id="KW-1185">Reference proteome</keyword>
<organism evidence="1 2">
    <name type="scientific">Hyphococcus aureus</name>
    <dbReference type="NCBI Taxonomy" id="2666033"/>
    <lineage>
        <taxon>Bacteria</taxon>
        <taxon>Pseudomonadati</taxon>
        <taxon>Pseudomonadota</taxon>
        <taxon>Alphaproteobacteria</taxon>
        <taxon>Parvularculales</taxon>
        <taxon>Parvularculaceae</taxon>
        <taxon>Hyphococcus</taxon>
    </lineage>
</organism>
<accession>A0ABW1KTB9</accession>
<evidence type="ECO:0000313" key="2">
    <source>
        <dbReference type="Proteomes" id="UP001596116"/>
    </source>
</evidence>
<dbReference type="RefSeq" id="WP_379879390.1">
    <property type="nucleotide sequence ID" value="NZ_JBHPON010000001.1"/>
</dbReference>
<protein>
    <recommendedName>
        <fullName evidence="3">Lipoprotein</fullName>
    </recommendedName>
</protein>
<proteinExistence type="predicted"/>
<evidence type="ECO:0000313" key="1">
    <source>
        <dbReference type="EMBL" id="MFC6035285.1"/>
    </source>
</evidence>
<dbReference type="EMBL" id="JBHPON010000001">
    <property type="protein sequence ID" value="MFC6035285.1"/>
    <property type="molecule type" value="Genomic_DNA"/>
</dbReference>
<name>A0ABW1KTB9_9PROT</name>
<gene>
    <name evidence="1" type="ORF">ACFMB1_06995</name>
</gene>
<reference evidence="1 2" key="1">
    <citation type="submission" date="2024-09" db="EMBL/GenBank/DDBJ databases">
        <authorList>
            <person name="Zhang Z.-H."/>
        </authorList>
    </citation>
    <scope>NUCLEOTIDE SEQUENCE [LARGE SCALE GENOMIC DNA]</scope>
    <source>
        <strain evidence="1 2">HHTR114</strain>
    </source>
</reference>
<evidence type="ECO:0008006" key="3">
    <source>
        <dbReference type="Google" id="ProtNLM"/>
    </source>
</evidence>
<dbReference type="Proteomes" id="UP001596116">
    <property type="component" value="Unassembled WGS sequence"/>
</dbReference>
<dbReference type="PROSITE" id="PS51257">
    <property type="entry name" value="PROKAR_LIPOPROTEIN"/>
    <property type="match status" value="1"/>
</dbReference>